<sequence length="100" mass="11334">MRLREKEREFGRRREEATIGGGGCDEPALPIWACFRERPPLVGINAVFMQTYIGKVSCPYICGKQLDHGVLLVGYGSAGYAPIRFKEKPFWILKNSWGEN</sequence>
<name>A0AAN7E8Y5_QUERU</name>
<dbReference type="GO" id="GO:0006508">
    <property type="term" value="P:proteolysis"/>
    <property type="evidence" value="ECO:0007669"/>
    <property type="project" value="InterPro"/>
</dbReference>
<dbReference type="Gene3D" id="3.90.70.10">
    <property type="entry name" value="Cysteine proteinases"/>
    <property type="match status" value="1"/>
</dbReference>
<feature type="domain" description="Peptidase C1A papain C-terminal" evidence="1">
    <location>
        <begin position="37"/>
        <end position="99"/>
    </location>
</feature>
<proteinExistence type="predicted"/>
<dbReference type="EMBL" id="JAXUIC010000010">
    <property type="protein sequence ID" value="KAK4566208.1"/>
    <property type="molecule type" value="Genomic_DNA"/>
</dbReference>
<protein>
    <recommendedName>
        <fullName evidence="1">Peptidase C1A papain C-terminal domain-containing protein</fullName>
    </recommendedName>
</protein>
<dbReference type="PROSITE" id="PS00639">
    <property type="entry name" value="THIOL_PROTEASE_HIS"/>
    <property type="match status" value="1"/>
</dbReference>
<comment type="caution">
    <text evidence="2">The sequence shown here is derived from an EMBL/GenBank/DDBJ whole genome shotgun (WGS) entry which is preliminary data.</text>
</comment>
<dbReference type="InterPro" id="IPR000668">
    <property type="entry name" value="Peptidase_C1A_C"/>
</dbReference>
<evidence type="ECO:0000313" key="2">
    <source>
        <dbReference type="EMBL" id="KAK4566208.1"/>
    </source>
</evidence>
<reference evidence="2 3" key="1">
    <citation type="journal article" date="2023" name="G3 (Bethesda)">
        <title>A haplotype-resolved chromosome-scale genome for Quercus rubra L. provides insights into the genetics of adaptive traits for red oak species.</title>
        <authorList>
            <person name="Kapoor B."/>
            <person name="Jenkins J."/>
            <person name="Schmutz J."/>
            <person name="Zhebentyayeva T."/>
            <person name="Kuelheim C."/>
            <person name="Coggeshall M."/>
            <person name="Heim C."/>
            <person name="Lasky J.R."/>
            <person name="Leites L."/>
            <person name="Islam-Faridi N."/>
            <person name="Romero-Severson J."/>
            <person name="DeLeo V.L."/>
            <person name="Lucas S.M."/>
            <person name="Lazic D."/>
            <person name="Gailing O."/>
            <person name="Carlson J."/>
            <person name="Staton M."/>
        </authorList>
    </citation>
    <scope>NUCLEOTIDE SEQUENCE [LARGE SCALE GENOMIC DNA]</scope>
    <source>
        <strain evidence="2">Pseudo-F2</strain>
    </source>
</reference>
<evidence type="ECO:0000259" key="1">
    <source>
        <dbReference type="Pfam" id="PF00112"/>
    </source>
</evidence>
<dbReference type="Proteomes" id="UP001324115">
    <property type="component" value="Unassembled WGS sequence"/>
</dbReference>
<evidence type="ECO:0000313" key="3">
    <source>
        <dbReference type="Proteomes" id="UP001324115"/>
    </source>
</evidence>
<dbReference type="InterPro" id="IPR025660">
    <property type="entry name" value="Pept_his_AS"/>
</dbReference>
<dbReference type="GO" id="GO:0008234">
    <property type="term" value="F:cysteine-type peptidase activity"/>
    <property type="evidence" value="ECO:0007669"/>
    <property type="project" value="InterPro"/>
</dbReference>
<organism evidence="2 3">
    <name type="scientific">Quercus rubra</name>
    <name type="common">Northern red oak</name>
    <name type="synonym">Quercus borealis</name>
    <dbReference type="NCBI Taxonomy" id="3512"/>
    <lineage>
        <taxon>Eukaryota</taxon>
        <taxon>Viridiplantae</taxon>
        <taxon>Streptophyta</taxon>
        <taxon>Embryophyta</taxon>
        <taxon>Tracheophyta</taxon>
        <taxon>Spermatophyta</taxon>
        <taxon>Magnoliopsida</taxon>
        <taxon>eudicotyledons</taxon>
        <taxon>Gunneridae</taxon>
        <taxon>Pentapetalae</taxon>
        <taxon>rosids</taxon>
        <taxon>fabids</taxon>
        <taxon>Fagales</taxon>
        <taxon>Fagaceae</taxon>
        <taxon>Quercus</taxon>
    </lineage>
</organism>
<dbReference type="AlphaFoldDB" id="A0AAN7E8Y5"/>
<dbReference type="InterPro" id="IPR038765">
    <property type="entry name" value="Papain-like_cys_pep_sf"/>
</dbReference>
<accession>A0AAN7E8Y5</accession>
<dbReference type="Pfam" id="PF00112">
    <property type="entry name" value="Peptidase_C1"/>
    <property type="match status" value="1"/>
</dbReference>
<dbReference type="SUPFAM" id="SSF54001">
    <property type="entry name" value="Cysteine proteinases"/>
    <property type="match status" value="1"/>
</dbReference>
<gene>
    <name evidence="2" type="ORF">RGQ29_002439</name>
</gene>
<keyword evidence="3" id="KW-1185">Reference proteome</keyword>